<evidence type="ECO:0000256" key="1">
    <source>
        <dbReference type="SAM" id="SignalP"/>
    </source>
</evidence>
<feature type="signal peptide" evidence="1">
    <location>
        <begin position="1"/>
        <end position="20"/>
    </location>
</feature>
<protein>
    <submittedName>
        <fullName evidence="2">Uncharacterized protein</fullName>
    </submittedName>
</protein>
<dbReference type="AlphaFoldDB" id="A0A8J3YPX6"/>
<name>A0A8J3YPX6_9ACTN</name>
<gene>
    <name evidence="2" type="ORF">Val02_53080</name>
</gene>
<evidence type="ECO:0000313" key="3">
    <source>
        <dbReference type="Proteomes" id="UP000619260"/>
    </source>
</evidence>
<reference evidence="2" key="1">
    <citation type="submission" date="2021-01" db="EMBL/GenBank/DDBJ databases">
        <title>Whole genome shotgun sequence of Virgisporangium aliadipatigenens NBRC 105644.</title>
        <authorList>
            <person name="Komaki H."/>
            <person name="Tamura T."/>
        </authorList>
    </citation>
    <scope>NUCLEOTIDE SEQUENCE</scope>
    <source>
        <strain evidence="2">NBRC 105644</strain>
    </source>
</reference>
<keyword evidence="3" id="KW-1185">Reference proteome</keyword>
<sequence length="101" mass="10755">MRNRRAWGGALTVPLATALAASLLGQGPGTDPGALTLADHDSLGIFQQRANWGSAADRLNPAWATNAFLDKMQRLYPNLSWQSAQTGAPSRVAGRLVLGNW</sequence>
<evidence type="ECO:0000313" key="2">
    <source>
        <dbReference type="EMBL" id="GIJ48422.1"/>
    </source>
</evidence>
<feature type="chain" id="PRO_5035239289" evidence="1">
    <location>
        <begin position="21"/>
        <end position="101"/>
    </location>
</feature>
<dbReference type="RefSeq" id="WP_203901906.1">
    <property type="nucleotide sequence ID" value="NZ_BOPF01000020.1"/>
</dbReference>
<accession>A0A8J3YPX6</accession>
<organism evidence="2 3">
    <name type="scientific">Virgisporangium aliadipatigenens</name>
    <dbReference type="NCBI Taxonomy" id="741659"/>
    <lineage>
        <taxon>Bacteria</taxon>
        <taxon>Bacillati</taxon>
        <taxon>Actinomycetota</taxon>
        <taxon>Actinomycetes</taxon>
        <taxon>Micromonosporales</taxon>
        <taxon>Micromonosporaceae</taxon>
        <taxon>Virgisporangium</taxon>
    </lineage>
</organism>
<keyword evidence="1" id="KW-0732">Signal</keyword>
<proteinExistence type="predicted"/>
<dbReference type="EMBL" id="BOPF01000020">
    <property type="protein sequence ID" value="GIJ48422.1"/>
    <property type="molecule type" value="Genomic_DNA"/>
</dbReference>
<comment type="caution">
    <text evidence="2">The sequence shown here is derived from an EMBL/GenBank/DDBJ whole genome shotgun (WGS) entry which is preliminary data.</text>
</comment>
<dbReference type="Proteomes" id="UP000619260">
    <property type="component" value="Unassembled WGS sequence"/>
</dbReference>